<keyword evidence="2" id="KW-1185">Reference proteome</keyword>
<keyword evidence="1" id="KW-0645">Protease</keyword>
<organism evidence="1 2">
    <name type="scientific">Holotrichia oblita</name>
    <name type="common">Chafer beetle</name>
    <dbReference type="NCBI Taxonomy" id="644536"/>
    <lineage>
        <taxon>Eukaryota</taxon>
        <taxon>Metazoa</taxon>
        <taxon>Ecdysozoa</taxon>
        <taxon>Arthropoda</taxon>
        <taxon>Hexapoda</taxon>
        <taxon>Insecta</taxon>
        <taxon>Pterygota</taxon>
        <taxon>Neoptera</taxon>
        <taxon>Endopterygota</taxon>
        <taxon>Coleoptera</taxon>
        <taxon>Polyphaga</taxon>
        <taxon>Scarabaeiformia</taxon>
        <taxon>Scarabaeidae</taxon>
        <taxon>Melolonthinae</taxon>
        <taxon>Holotrichia</taxon>
    </lineage>
</organism>
<gene>
    <name evidence="1" type="ORF">MML48_3g00004893</name>
</gene>
<comment type="caution">
    <text evidence="1">The sequence shown here is derived from an EMBL/GenBank/DDBJ whole genome shotgun (WGS) entry which is preliminary data.</text>
</comment>
<sequence length="229" mass="26236">MSKVRLPVNKTHWTQHSDCAVVNAYYNRIENSIYFPAGILQGVYFNEGRPNYMNYGGIGCVITHEITHAFDIQGSQYNEHGILVNWWSNETKKAYNEKVKCVIEQFNNFKAEEINMQVNGENTLPENIADIGGIKNAYSAYEKILKEVGEEPNLPGLNYNNRQMFWLAAGTAGCAKLRNEALKLEILTDEHAPRKFRVWGLVTNMPEFARDFNCSKTSKMNPDKKCNLW</sequence>
<evidence type="ECO:0000313" key="2">
    <source>
        <dbReference type="Proteomes" id="UP001056778"/>
    </source>
</evidence>
<name>A0ACB9TFY2_HOLOL</name>
<dbReference type="Proteomes" id="UP001056778">
    <property type="component" value="Chromosome 3"/>
</dbReference>
<protein>
    <submittedName>
        <fullName evidence="1">Zinc metalloprotease family m13 neprilysin-related</fullName>
    </submittedName>
</protein>
<proteinExistence type="predicted"/>
<keyword evidence="1" id="KW-0378">Hydrolase</keyword>
<evidence type="ECO:0000313" key="1">
    <source>
        <dbReference type="EMBL" id="KAI4465580.1"/>
    </source>
</evidence>
<keyword evidence="1" id="KW-0482">Metalloprotease</keyword>
<dbReference type="EMBL" id="CM043017">
    <property type="protein sequence ID" value="KAI4465580.1"/>
    <property type="molecule type" value="Genomic_DNA"/>
</dbReference>
<accession>A0ACB9TFY2</accession>
<reference evidence="1" key="1">
    <citation type="submission" date="2022-04" db="EMBL/GenBank/DDBJ databases">
        <title>Chromosome-scale genome assembly of Holotrichia oblita Faldermann.</title>
        <authorList>
            <person name="Rongchong L."/>
        </authorList>
    </citation>
    <scope>NUCLEOTIDE SEQUENCE</scope>
    <source>
        <strain evidence="1">81SQS9</strain>
    </source>
</reference>